<feature type="transmembrane region" description="Helical" evidence="1">
    <location>
        <begin position="70"/>
        <end position="93"/>
    </location>
</feature>
<dbReference type="Proteomes" id="UP000593892">
    <property type="component" value="Chromosome"/>
</dbReference>
<dbReference type="KEGG" id="pfer:IRI77_13805"/>
<protein>
    <submittedName>
        <fullName evidence="2">Uncharacterized protein</fullName>
    </submittedName>
</protein>
<proteinExistence type="predicted"/>
<gene>
    <name evidence="2" type="ORF">IRI77_13805</name>
</gene>
<name>A0A7S7NWB7_PALFE</name>
<dbReference type="EMBL" id="CP063849">
    <property type="protein sequence ID" value="QOY90973.1"/>
    <property type="molecule type" value="Genomic_DNA"/>
</dbReference>
<feature type="transmembrane region" description="Helical" evidence="1">
    <location>
        <begin position="42"/>
        <end position="58"/>
    </location>
</feature>
<evidence type="ECO:0000313" key="2">
    <source>
        <dbReference type="EMBL" id="QOY90973.1"/>
    </source>
</evidence>
<evidence type="ECO:0000313" key="3">
    <source>
        <dbReference type="Proteomes" id="UP000593892"/>
    </source>
</evidence>
<keyword evidence="1" id="KW-1133">Transmembrane helix</keyword>
<reference evidence="2 3" key="1">
    <citation type="submission" date="2020-10" db="EMBL/GenBank/DDBJ databases">
        <title>Complete genome sequence of Paludibaculum fermentans P105T, a facultatively anaerobic acidobacterium capable of dissimilatory Fe(III) reduction.</title>
        <authorList>
            <person name="Dedysh S.N."/>
            <person name="Beletsky A.V."/>
            <person name="Kulichevskaya I.S."/>
            <person name="Mardanov A.V."/>
            <person name="Ravin N.V."/>
        </authorList>
    </citation>
    <scope>NUCLEOTIDE SEQUENCE [LARGE SCALE GENOMIC DNA]</scope>
    <source>
        <strain evidence="2 3">P105</strain>
    </source>
</reference>
<keyword evidence="1" id="KW-0472">Membrane</keyword>
<dbReference type="AlphaFoldDB" id="A0A7S7NWB7"/>
<keyword evidence="3" id="KW-1185">Reference proteome</keyword>
<dbReference type="RefSeq" id="WP_194452630.1">
    <property type="nucleotide sequence ID" value="NZ_CP063849.1"/>
</dbReference>
<feature type="transmembrane region" description="Helical" evidence="1">
    <location>
        <begin position="118"/>
        <end position="138"/>
    </location>
</feature>
<evidence type="ECO:0000256" key="1">
    <source>
        <dbReference type="SAM" id="Phobius"/>
    </source>
</evidence>
<keyword evidence="1" id="KW-0812">Transmembrane</keyword>
<organism evidence="2 3">
    <name type="scientific">Paludibaculum fermentans</name>
    <dbReference type="NCBI Taxonomy" id="1473598"/>
    <lineage>
        <taxon>Bacteria</taxon>
        <taxon>Pseudomonadati</taxon>
        <taxon>Acidobacteriota</taxon>
        <taxon>Terriglobia</taxon>
        <taxon>Bryobacterales</taxon>
        <taxon>Bryobacteraceae</taxon>
        <taxon>Paludibaculum</taxon>
    </lineage>
</organism>
<accession>A0A7S7NWB7</accession>
<sequence length="148" mass="16600">MSRSARDRFSLMVVLAIAVFCGAAYAASFFEVIIVQSRAVQTWFTRILFAVLLVVLIHDHQGALQRIPRLWGVVLWIAWLNFFMYLLVLPMFGPGQRALWQAMANSLRLTTSEQLLDARASTANQLAIAVTLLLIGWFQTRKAASESG</sequence>